<dbReference type="InterPro" id="IPR050155">
    <property type="entry name" value="HAD-like_hydrolase_sf"/>
</dbReference>
<dbReference type="RefSeq" id="WP_380691276.1">
    <property type="nucleotide sequence ID" value="NZ_JBHRSS010000008.1"/>
</dbReference>
<keyword evidence="3" id="KW-0460">Magnesium</keyword>
<dbReference type="SFLD" id="SFLDG01129">
    <property type="entry name" value="C1.5:_HAD__Beta-PGM__Phosphata"/>
    <property type="match status" value="1"/>
</dbReference>
<dbReference type="GO" id="GO:0016787">
    <property type="term" value="F:hydrolase activity"/>
    <property type="evidence" value="ECO:0007669"/>
    <property type="project" value="UniProtKB-KW"/>
</dbReference>
<gene>
    <name evidence="5" type="ORF">ACFOSU_17870</name>
</gene>
<dbReference type="PANTHER" id="PTHR43434">
    <property type="entry name" value="PHOSPHOGLYCOLATE PHOSPHATASE"/>
    <property type="match status" value="1"/>
</dbReference>
<dbReference type="NCBIfam" id="TIGR01509">
    <property type="entry name" value="HAD-SF-IA-v3"/>
    <property type="match status" value="1"/>
</dbReference>
<protein>
    <submittedName>
        <fullName evidence="5">HAD family hydrolase</fullName>
        <ecNumber evidence="5">3.-.-.-</ecNumber>
    </submittedName>
</protein>
<keyword evidence="2 5" id="KW-0378">Hydrolase</keyword>
<dbReference type="InterPro" id="IPR041492">
    <property type="entry name" value="HAD_2"/>
</dbReference>
<dbReference type="PANTHER" id="PTHR43434:SF23">
    <property type="entry name" value="PHOSPHOGLYCOLATE PHOSPHATASE"/>
    <property type="match status" value="1"/>
</dbReference>
<dbReference type="PRINTS" id="PR00413">
    <property type="entry name" value="HADHALOGNASE"/>
</dbReference>
<evidence type="ECO:0000313" key="6">
    <source>
        <dbReference type="Proteomes" id="UP001595462"/>
    </source>
</evidence>
<dbReference type="InterPro" id="IPR023198">
    <property type="entry name" value="PGP-like_dom2"/>
</dbReference>
<evidence type="ECO:0000256" key="3">
    <source>
        <dbReference type="ARBA" id="ARBA00022842"/>
    </source>
</evidence>
<dbReference type="Gene3D" id="3.40.50.1000">
    <property type="entry name" value="HAD superfamily/HAD-like"/>
    <property type="match status" value="1"/>
</dbReference>
<name>A0ABV7ESI4_9GAMM</name>
<dbReference type="SUPFAM" id="SSF56784">
    <property type="entry name" value="HAD-like"/>
    <property type="match status" value="1"/>
</dbReference>
<accession>A0ABV7ESI4</accession>
<dbReference type="NCBIfam" id="TIGR01549">
    <property type="entry name" value="HAD-SF-IA-v1"/>
    <property type="match status" value="1"/>
</dbReference>
<keyword evidence="4" id="KW-0119">Carbohydrate metabolism</keyword>
<dbReference type="Proteomes" id="UP001595462">
    <property type="component" value="Unassembled WGS sequence"/>
</dbReference>
<reference evidence="6" key="1">
    <citation type="journal article" date="2019" name="Int. J. Syst. Evol. Microbiol.">
        <title>The Global Catalogue of Microorganisms (GCM) 10K type strain sequencing project: providing services to taxonomists for standard genome sequencing and annotation.</title>
        <authorList>
            <consortium name="The Broad Institute Genomics Platform"/>
            <consortium name="The Broad Institute Genome Sequencing Center for Infectious Disease"/>
            <person name="Wu L."/>
            <person name="Ma J."/>
        </authorList>
    </citation>
    <scope>NUCLEOTIDE SEQUENCE [LARGE SCALE GENOMIC DNA]</scope>
    <source>
        <strain evidence="6">KCTC 52640</strain>
    </source>
</reference>
<keyword evidence="1" id="KW-0479">Metal-binding</keyword>
<evidence type="ECO:0000256" key="1">
    <source>
        <dbReference type="ARBA" id="ARBA00022723"/>
    </source>
</evidence>
<evidence type="ECO:0000313" key="5">
    <source>
        <dbReference type="EMBL" id="MFC3105742.1"/>
    </source>
</evidence>
<dbReference type="Pfam" id="PF13419">
    <property type="entry name" value="HAD_2"/>
    <property type="match status" value="1"/>
</dbReference>
<dbReference type="InterPro" id="IPR006439">
    <property type="entry name" value="HAD-SF_hydro_IA"/>
</dbReference>
<sequence>MKRAVLFDLDGTLLDTAPDLAGAINDMRVERGLEPLPLAELAPLCSFGGRGMLGKGLDLTPEHDSYSATYDAFIEAYRSRMTRDSRPYPGMRELLRDVAVADTLWGVITNKTEALALPLMAHMAFDPAPACVIGGDTAGVAKPDPAPMYLACERIGVEPTRCIYIGDSDRDIAAGRAAGMATIGVAYGYIPPGDDIHGWRADCVVESVAELPAAIQQLQQRIS</sequence>
<organism evidence="5 6">
    <name type="scientific">Salinisphaera aquimarina</name>
    <dbReference type="NCBI Taxonomy" id="2094031"/>
    <lineage>
        <taxon>Bacteria</taxon>
        <taxon>Pseudomonadati</taxon>
        <taxon>Pseudomonadota</taxon>
        <taxon>Gammaproteobacteria</taxon>
        <taxon>Salinisphaerales</taxon>
        <taxon>Salinisphaeraceae</taxon>
        <taxon>Salinisphaera</taxon>
    </lineage>
</organism>
<comment type="caution">
    <text evidence="5">The sequence shown here is derived from an EMBL/GenBank/DDBJ whole genome shotgun (WGS) entry which is preliminary data.</text>
</comment>
<dbReference type="SFLD" id="SFLDG01135">
    <property type="entry name" value="C1.5.6:_HAD__Beta-PGM__Phospha"/>
    <property type="match status" value="1"/>
</dbReference>
<evidence type="ECO:0000256" key="4">
    <source>
        <dbReference type="ARBA" id="ARBA00023277"/>
    </source>
</evidence>
<dbReference type="InterPro" id="IPR036412">
    <property type="entry name" value="HAD-like_sf"/>
</dbReference>
<dbReference type="SFLD" id="SFLDS00003">
    <property type="entry name" value="Haloacid_Dehalogenase"/>
    <property type="match status" value="1"/>
</dbReference>
<proteinExistence type="predicted"/>
<evidence type="ECO:0000256" key="2">
    <source>
        <dbReference type="ARBA" id="ARBA00022801"/>
    </source>
</evidence>
<dbReference type="EMBL" id="JBHRSS010000008">
    <property type="protein sequence ID" value="MFC3105742.1"/>
    <property type="molecule type" value="Genomic_DNA"/>
</dbReference>
<dbReference type="EC" id="3.-.-.-" evidence="5"/>
<keyword evidence="6" id="KW-1185">Reference proteome</keyword>
<dbReference type="InterPro" id="IPR023214">
    <property type="entry name" value="HAD_sf"/>
</dbReference>
<dbReference type="Gene3D" id="1.10.150.240">
    <property type="entry name" value="Putative phosphatase, domain 2"/>
    <property type="match status" value="1"/>
</dbReference>